<dbReference type="EMBL" id="BDGU01000195">
    <property type="protein sequence ID" value="GAW04494.1"/>
    <property type="molecule type" value="Genomic_DNA"/>
</dbReference>
<dbReference type="Proteomes" id="UP000188533">
    <property type="component" value="Unassembled WGS sequence"/>
</dbReference>
<dbReference type="Gene3D" id="2.60.120.260">
    <property type="entry name" value="Galactose-binding domain-like"/>
    <property type="match status" value="1"/>
</dbReference>
<evidence type="ECO:0000313" key="3">
    <source>
        <dbReference type="EMBL" id="GAW04494.1"/>
    </source>
</evidence>
<gene>
    <name evidence="3" type="ORF">LENED_006290</name>
</gene>
<dbReference type="CDD" id="cd12087">
    <property type="entry name" value="TM_EGFR-like"/>
    <property type="match status" value="1"/>
</dbReference>
<evidence type="ECO:0000256" key="1">
    <source>
        <dbReference type="SAM" id="MobiDB-lite"/>
    </source>
</evidence>
<sequence>MVITIFLVRFIDHPTCLMVEAATTTTTLDDGDSSVFTFASAWNSITPSDPCHGCTVKLDSSQVLDGTWHDGSVGGSTALLEFEGSGVTLYGVTNADHTSALRFILDGGSPVNLDLSSIPQSPTAVYNYQFFSASGLSSGFHILSWTIESNVSSAVALIDYAIVTSDGGASSPSTSQVSSSPSSTSSSSPTQKSKPTATTIVDAVLGSVAGVALVAVIVFLLVRRRRKSTPSSIPGLENFRFDNNLDSQLTLENDARRENIQNTPALHLPVRGRVRDTEESPSQSRSPHQAEPRPEVHNTNTANTTDSTNSPSESLPPSEPIRQLEQRIHMLEQMLRQADHAELALYAGSPPPYLLI</sequence>
<feature type="region of interest" description="Disordered" evidence="1">
    <location>
        <begin position="256"/>
        <end position="319"/>
    </location>
</feature>
<feature type="transmembrane region" description="Helical" evidence="2">
    <location>
        <begin position="203"/>
        <end position="222"/>
    </location>
</feature>
<feature type="compositionally biased region" description="Low complexity" evidence="1">
    <location>
        <begin position="298"/>
        <end position="316"/>
    </location>
</feature>
<protein>
    <submittedName>
        <fullName evidence="3">Uncharacterized protein</fullName>
    </submittedName>
</protein>
<reference evidence="3 4" key="1">
    <citation type="submission" date="2016-08" db="EMBL/GenBank/DDBJ databases">
        <authorList>
            <consortium name="Lentinula edodes genome sequencing consortium"/>
            <person name="Sakamoto Y."/>
            <person name="Nakade K."/>
            <person name="Sato S."/>
            <person name="Yoshida Y."/>
            <person name="Miyazaki K."/>
            <person name="Natsume S."/>
            <person name="Konno N."/>
        </authorList>
    </citation>
    <scope>NUCLEOTIDE SEQUENCE [LARGE SCALE GENOMIC DNA]</scope>
    <source>
        <strain evidence="3 4">NBRC 111202</strain>
    </source>
</reference>
<evidence type="ECO:0000256" key="2">
    <source>
        <dbReference type="SAM" id="Phobius"/>
    </source>
</evidence>
<comment type="caution">
    <text evidence="3">The sequence shown here is derived from an EMBL/GenBank/DDBJ whole genome shotgun (WGS) entry which is preliminary data.</text>
</comment>
<reference evidence="3 4" key="2">
    <citation type="submission" date="2017-02" db="EMBL/GenBank/DDBJ databases">
        <title>A genome survey and senescence transcriptome analysis in Lentinula edodes.</title>
        <authorList>
            <person name="Sakamoto Y."/>
            <person name="Nakade K."/>
            <person name="Sato S."/>
            <person name="Yoshida Y."/>
            <person name="Miyazaki K."/>
            <person name="Natsume S."/>
            <person name="Konno N."/>
        </authorList>
    </citation>
    <scope>NUCLEOTIDE SEQUENCE [LARGE SCALE GENOMIC DNA]</scope>
    <source>
        <strain evidence="3 4">NBRC 111202</strain>
    </source>
</reference>
<keyword evidence="2" id="KW-0472">Membrane</keyword>
<organism evidence="3 4">
    <name type="scientific">Lentinula edodes</name>
    <name type="common">Shiitake mushroom</name>
    <name type="synonym">Lentinus edodes</name>
    <dbReference type="NCBI Taxonomy" id="5353"/>
    <lineage>
        <taxon>Eukaryota</taxon>
        <taxon>Fungi</taxon>
        <taxon>Dikarya</taxon>
        <taxon>Basidiomycota</taxon>
        <taxon>Agaricomycotina</taxon>
        <taxon>Agaricomycetes</taxon>
        <taxon>Agaricomycetidae</taxon>
        <taxon>Agaricales</taxon>
        <taxon>Marasmiineae</taxon>
        <taxon>Omphalotaceae</taxon>
        <taxon>Lentinula</taxon>
    </lineage>
</organism>
<accession>A0A1Q3EBL7</accession>
<dbReference type="AlphaFoldDB" id="A0A1Q3EBL7"/>
<evidence type="ECO:0000313" key="4">
    <source>
        <dbReference type="Proteomes" id="UP000188533"/>
    </source>
</evidence>
<keyword evidence="2" id="KW-1133">Transmembrane helix</keyword>
<keyword evidence="4" id="KW-1185">Reference proteome</keyword>
<keyword evidence="2" id="KW-0812">Transmembrane</keyword>
<feature type="region of interest" description="Disordered" evidence="1">
    <location>
        <begin position="166"/>
        <end position="195"/>
    </location>
</feature>
<name>A0A1Q3EBL7_LENED</name>
<proteinExistence type="predicted"/>
<feature type="compositionally biased region" description="Low complexity" evidence="1">
    <location>
        <begin position="169"/>
        <end position="195"/>
    </location>
</feature>